<keyword evidence="4" id="KW-1185">Reference proteome</keyword>
<dbReference type="SUPFAM" id="SSF52833">
    <property type="entry name" value="Thioredoxin-like"/>
    <property type="match status" value="1"/>
</dbReference>
<comment type="caution">
    <text evidence="3">The sequence shown here is derived from an EMBL/GenBank/DDBJ whole genome shotgun (WGS) entry which is preliminary data.</text>
</comment>
<dbReference type="PANTHER" id="PTHR45669">
    <property type="entry name" value="GLUTAREDOXIN DOMAIN-CONTAINING CYSTEINE-RICH PROTEIN CG12206-RELATED"/>
    <property type="match status" value="1"/>
</dbReference>
<dbReference type="OrthoDB" id="423313at2759"/>
<feature type="region of interest" description="Disordered" evidence="1">
    <location>
        <begin position="37"/>
        <end position="75"/>
    </location>
</feature>
<reference evidence="3" key="1">
    <citation type="journal article" date="2022" name="Front. Genet.">
        <title>Chromosome-Scale Assembly of the Dendrobium nobile Genome Provides Insights Into the Molecular Mechanism of the Biosynthesis of the Medicinal Active Ingredient of Dendrobium.</title>
        <authorList>
            <person name="Xu Q."/>
            <person name="Niu S.-C."/>
            <person name="Li K.-L."/>
            <person name="Zheng P.-J."/>
            <person name="Zhang X.-J."/>
            <person name="Jia Y."/>
            <person name="Liu Y."/>
            <person name="Niu Y.-X."/>
            <person name="Yu L.-H."/>
            <person name="Chen D.-F."/>
            <person name="Zhang G.-Q."/>
        </authorList>
    </citation>
    <scope>NUCLEOTIDE SEQUENCE</scope>
    <source>
        <tissue evidence="3">Leaf</tissue>
    </source>
</reference>
<dbReference type="EMBL" id="JAGYWB010000013">
    <property type="protein sequence ID" value="KAI0499933.1"/>
    <property type="molecule type" value="Genomic_DNA"/>
</dbReference>
<dbReference type="Pfam" id="PF00462">
    <property type="entry name" value="Glutaredoxin"/>
    <property type="match status" value="1"/>
</dbReference>
<evidence type="ECO:0000259" key="2">
    <source>
        <dbReference type="Pfam" id="PF00462"/>
    </source>
</evidence>
<dbReference type="InterPro" id="IPR002109">
    <property type="entry name" value="Glutaredoxin"/>
</dbReference>
<dbReference type="Pfam" id="PF23733">
    <property type="entry name" value="GRXCR1-2_C"/>
    <property type="match status" value="1"/>
</dbReference>
<sequence length="312" mass="33931">MGCVSSSFLDDEAGNLSPGFGHHIVSLTSTTYGLLSNLDSATPYQTPPPPPPPPPPPRLPLSGPPCSISPAPRRRPEPEIINSWELMADLDVFTPLKPLNHTIPLNPGKENAHRALHFPDPTKKANILRPSNTTIPPWRRILESFEKRCPPGGEKAVVLYTTTLRSIRKTFEDCNAVRAALEGLGVWVLERDVSMDLGFREELRLLMAGSVALPRVFVRGRYIGGPEQVLRIHEEGGLGVLVEGLPKVWHSGACDGCGGARFLPCFRCSGSRKLVVPTVEGGKGGGLEWRRGKTVRCPDCNENGLMLCPICS</sequence>
<dbReference type="InterPro" id="IPR036249">
    <property type="entry name" value="Thioredoxin-like_sf"/>
</dbReference>
<evidence type="ECO:0000313" key="3">
    <source>
        <dbReference type="EMBL" id="KAI0499933.1"/>
    </source>
</evidence>
<name>A0A8T3AU08_DENNO</name>
<evidence type="ECO:0000256" key="1">
    <source>
        <dbReference type="SAM" id="MobiDB-lite"/>
    </source>
</evidence>
<evidence type="ECO:0000313" key="4">
    <source>
        <dbReference type="Proteomes" id="UP000829196"/>
    </source>
</evidence>
<accession>A0A8T3AU08</accession>
<protein>
    <recommendedName>
        <fullName evidence="2">Glutaredoxin domain-containing protein</fullName>
    </recommendedName>
</protein>
<gene>
    <name evidence="3" type="ORF">KFK09_018141</name>
</gene>
<feature type="domain" description="Glutaredoxin" evidence="2">
    <location>
        <begin position="157"/>
        <end position="223"/>
    </location>
</feature>
<feature type="compositionally biased region" description="Pro residues" evidence="1">
    <location>
        <begin position="45"/>
        <end position="63"/>
    </location>
</feature>
<dbReference type="AlphaFoldDB" id="A0A8T3AU08"/>
<organism evidence="3 4">
    <name type="scientific">Dendrobium nobile</name>
    <name type="common">Orchid</name>
    <dbReference type="NCBI Taxonomy" id="94219"/>
    <lineage>
        <taxon>Eukaryota</taxon>
        <taxon>Viridiplantae</taxon>
        <taxon>Streptophyta</taxon>
        <taxon>Embryophyta</taxon>
        <taxon>Tracheophyta</taxon>
        <taxon>Spermatophyta</taxon>
        <taxon>Magnoliopsida</taxon>
        <taxon>Liliopsida</taxon>
        <taxon>Asparagales</taxon>
        <taxon>Orchidaceae</taxon>
        <taxon>Epidendroideae</taxon>
        <taxon>Malaxideae</taxon>
        <taxon>Dendrobiinae</taxon>
        <taxon>Dendrobium</taxon>
    </lineage>
</organism>
<dbReference type="Gene3D" id="3.40.30.10">
    <property type="entry name" value="Glutaredoxin"/>
    <property type="match status" value="1"/>
</dbReference>
<dbReference type="PANTHER" id="PTHR45669:SF22">
    <property type="entry name" value="GLUTAREDOXIN DOMAIN-CONTAINING CYSTEINE-RICH PROTEIN CG12206-RELATED"/>
    <property type="match status" value="1"/>
</dbReference>
<dbReference type="Proteomes" id="UP000829196">
    <property type="component" value="Unassembled WGS sequence"/>
</dbReference>
<dbReference type="PROSITE" id="PS51354">
    <property type="entry name" value="GLUTAREDOXIN_2"/>
    <property type="match status" value="1"/>
</dbReference>
<dbReference type="CDD" id="cd03031">
    <property type="entry name" value="GRX_GRX_like"/>
    <property type="match status" value="1"/>
</dbReference>
<dbReference type="SMR" id="A0A8T3AU08"/>
<proteinExistence type="predicted"/>